<evidence type="ECO:0000313" key="9">
    <source>
        <dbReference type="Proteomes" id="UP001501170"/>
    </source>
</evidence>
<feature type="transmembrane region" description="Helical" evidence="6">
    <location>
        <begin position="44"/>
        <end position="68"/>
    </location>
</feature>
<keyword evidence="9" id="KW-1185">Reference proteome</keyword>
<feature type="transmembrane region" description="Helical" evidence="6">
    <location>
        <begin position="117"/>
        <end position="139"/>
    </location>
</feature>
<evidence type="ECO:0000256" key="2">
    <source>
        <dbReference type="ARBA" id="ARBA00006143"/>
    </source>
</evidence>
<name>A0ABP5U5C3_9ACTN</name>
<feature type="transmembrane region" description="Helical" evidence="6">
    <location>
        <begin position="198"/>
        <end position="220"/>
    </location>
</feature>
<feature type="transmembrane region" description="Helical" evidence="6">
    <location>
        <begin position="6"/>
        <end position="32"/>
    </location>
</feature>
<feature type="transmembrane region" description="Helical" evidence="6">
    <location>
        <begin position="151"/>
        <end position="177"/>
    </location>
</feature>
<dbReference type="PANTHER" id="PTHR31272:SF4">
    <property type="entry name" value="CYTOCHROME C-TYPE BIOGENESIS PROTEIN HI_1454-RELATED"/>
    <property type="match status" value="1"/>
</dbReference>
<gene>
    <name evidence="8" type="ORF">GCM10009855_06890</name>
</gene>
<comment type="similarity">
    <text evidence="2">Belongs to the DsbD family.</text>
</comment>
<dbReference type="PANTHER" id="PTHR31272">
    <property type="entry name" value="CYTOCHROME C-TYPE BIOGENESIS PROTEIN HI_1454-RELATED"/>
    <property type="match status" value="1"/>
</dbReference>
<dbReference type="InterPro" id="IPR051790">
    <property type="entry name" value="Cytochrome_c-biogenesis_DsbD"/>
</dbReference>
<feature type="transmembrane region" description="Helical" evidence="6">
    <location>
        <begin position="74"/>
        <end position="96"/>
    </location>
</feature>
<feature type="domain" description="Cytochrome C biogenesis protein transmembrane" evidence="7">
    <location>
        <begin position="5"/>
        <end position="181"/>
    </location>
</feature>
<keyword evidence="3 6" id="KW-0812">Transmembrane</keyword>
<dbReference type="EMBL" id="BAAARB010000003">
    <property type="protein sequence ID" value="GAA2370211.1"/>
    <property type="molecule type" value="Genomic_DNA"/>
</dbReference>
<dbReference type="Pfam" id="PF02683">
    <property type="entry name" value="DsbD_TM"/>
    <property type="match status" value="1"/>
</dbReference>
<evidence type="ECO:0000256" key="6">
    <source>
        <dbReference type="SAM" id="Phobius"/>
    </source>
</evidence>
<evidence type="ECO:0000256" key="3">
    <source>
        <dbReference type="ARBA" id="ARBA00022692"/>
    </source>
</evidence>
<accession>A0ABP5U5C3</accession>
<dbReference type="Proteomes" id="UP001501170">
    <property type="component" value="Unassembled WGS sequence"/>
</dbReference>
<sequence length="276" mass="28205">MNVGLAAAFVGGALSLLSPCSALLLPVFFASTAGSGPRLVIHSLVFYLGLVATLVPVGIGVGALGRLFAEHRSAVVALTSAVLVAFGLLAMFGRGFDIAGRVPGIEGLRGAAQRRTGLVRCLLLGAASGAAGFCTGPILGAVLTLAAAQGAIAGAGVLLAVYGAGIVAPMFTIALVWQRFGERGRALLRGREFTFLGRSWHSTSVLTGLLLIAAGCAYWITDGFVGLADPEAGSGVADRLQTAAEALARPDVDIALIIAVVTSVVVWWWRGQRQPD</sequence>
<comment type="subcellular location">
    <subcellularLocation>
        <location evidence="1">Membrane</location>
        <topology evidence="1">Multi-pass membrane protein</topology>
    </subcellularLocation>
</comment>
<protein>
    <submittedName>
        <fullName evidence="8">Cytochrome c biogenesis CcdA family protein</fullName>
    </submittedName>
</protein>
<reference evidence="9" key="1">
    <citation type="journal article" date="2019" name="Int. J. Syst. Evol. Microbiol.">
        <title>The Global Catalogue of Microorganisms (GCM) 10K type strain sequencing project: providing services to taxonomists for standard genome sequencing and annotation.</title>
        <authorList>
            <consortium name="The Broad Institute Genomics Platform"/>
            <consortium name="The Broad Institute Genome Sequencing Center for Infectious Disease"/>
            <person name="Wu L."/>
            <person name="Ma J."/>
        </authorList>
    </citation>
    <scope>NUCLEOTIDE SEQUENCE [LARGE SCALE GENOMIC DNA]</scope>
    <source>
        <strain evidence="9">JCM 16227</strain>
    </source>
</reference>
<evidence type="ECO:0000313" key="8">
    <source>
        <dbReference type="EMBL" id="GAA2370211.1"/>
    </source>
</evidence>
<evidence type="ECO:0000256" key="1">
    <source>
        <dbReference type="ARBA" id="ARBA00004141"/>
    </source>
</evidence>
<dbReference type="InterPro" id="IPR003834">
    <property type="entry name" value="Cyt_c_assmbl_TM_dom"/>
</dbReference>
<keyword evidence="4 6" id="KW-1133">Transmembrane helix</keyword>
<evidence type="ECO:0000259" key="7">
    <source>
        <dbReference type="Pfam" id="PF02683"/>
    </source>
</evidence>
<keyword evidence="5 6" id="KW-0472">Membrane</keyword>
<organism evidence="8 9">
    <name type="scientific">Gordonia cholesterolivorans</name>
    <dbReference type="NCBI Taxonomy" id="559625"/>
    <lineage>
        <taxon>Bacteria</taxon>
        <taxon>Bacillati</taxon>
        <taxon>Actinomycetota</taxon>
        <taxon>Actinomycetes</taxon>
        <taxon>Mycobacteriales</taxon>
        <taxon>Gordoniaceae</taxon>
        <taxon>Gordonia</taxon>
    </lineage>
</organism>
<comment type="caution">
    <text evidence="8">The sequence shown here is derived from an EMBL/GenBank/DDBJ whole genome shotgun (WGS) entry which is preliminary data.</text>
</comment>
<proteinExistence type="inferred from homology"/>
<dbReference type="RefSeq" id="WP_346074930.1">
    <property type="nucleotide sequence ID" value="NZ_BAAARB010000003.1"/>
</dbReference>
<feature type="transmembrane region" description="Helical" evidence="6">
    <location>
        <begin position="252"/>
        <end position="269"/>
    </location>
</feature>
<evidence type="ECO:0000256" key="4">
    <source>
        <dbReference type="ARBA" id="ARBA00022989"/>
    </source>
</evidence>
<evidence type="ECO:0000256" key="5">
    <source>
        <dbReference type="ARBA" id="ARBA00023136"/>
    </source>
</evidence>